<dbReference type="EMBL" id="JBBWWR010000011">
    <property type="protein sequence ID" value="KAK8959921.1"/>
    <property type="molecule type" value="Genomic_DNA"/>
</dbReference>
<protein>
    <submittedName>
        <fullName evidence="2">Uncharacterized protein</fullName>
    </submittedName>
</protein>
<evidence type="ECO:0000313" key="2">
    <source>
        <dbReference type="EMBL" id="KAK8959921.1"/>
    </source>
</evidence>
<evidence type="ECO:0000313" key="3">
    <source>
        <dbReference type="Proteomes" id="UP001412067"/>
    </source>
</evidence>
<reference evidence="2 3" key="1">
    <citation type="journal article" date="2022" name="Nat. Plants">
        <title>Genomes of leafy and leafless Platanthera orchids illuminate the evolution of mycoheterotrophy.</title>
        <authorList>
            <person name="Li M.H."/>
            <person name="Liu K.W."/>
            <person name="Li Z."/>
            <person name="Lu H.C."/>
            <person name="Ye Q.L."/>
            <person name="Zhang D."/>
            <person name="Wang J.Y."/>
            <person name="Li Y.F."/>
            <person name="Zhong Z.M."/>
            <person name="Liu X."/>
            <person name="Yu X."/>
            <person name="Liu D.K."/>
            <person name="Tu X.D."/>
            <person name="Liu B."/>
            <person name="Hao Y."/>
            <person name="Liao X.Y."/>
            <person name="Jiang Y.T."/>
            <person name="Sun W.H."/>
            <person name="Chen J."/>
            <person name="Chen Y.Q."/>
            <person name="Ai Y."/>
            <person name="Zhai J.W."/>
            <person name="Wu S.S."/>
            <person name="Zhou Z."/>
            <person name="Hsiao Y.Y."/>
            <person name="Wu W.L."/>
            <person name="Chen Y.Y."/>
            <person name="Lin Y.F."/>
            <person name="Hsu J.L."/>
            <person name="Li C.Y."/>
            <person name="Wang Z.W."/>
            <person name="Zhao X."/>
            <person name="Zhong W.Y."/>
            <person name="Ma X.K."/>
            <person name="Ma L."/>
            <person name="Huang J."/>
            <person name="Chen G.Z."/>
            <person name="Huang M.Z."/>
            <person name="Huang L."/>
            <person name="Peng D.H."/>
            <person name="Luo Y.B."/>
            <person name="Zou S.Q."/>
            <person name="Chen S.P."/>
            <person name="Lan S."/>
            <person name="Tsai W.C."/>
            <person name="Van de Peer Y."/>
            <person name="Liu Z.J."/>
        </authorList>
    </citation>
    <scope>NUCLEOTIDE SEQUENCE [LARGE SCALE GENOMIC DNA]</scope>
    <source>
        <strain evidence="2">Lor288</strain>
    </source>
</reference>
<name>A0ABR2M7Q4_9ASPA</name>
<proteinExistence type="predicted"/>
<gene>
    <name evidence="2" type="ORF">KSP40_PGU011190</name>
</gene>
<comment type="caution">
    <text evidence="2">The sequence shown here is derived from an EMBL/GenBank/DDBJ whole genome shotgun (WGS) entry which is preliminary data.</text>
</comment>
<sequence>MTRKMKSNRKNVRLRLLNVAFRALDQTMMIIEDFALQISSITNQREKFRFFLLGGGSYQRRWKSLSSTHRPRDVFVPSPALYMEKLPDASLLFSSSFSQQQCIGIDNYSRIASSMAESVSRKREPSESSFIQPRNNKHPRGNLPHSRNIPDTVRGSLIPPQLKGSSHFITSMHKNTPLGNNQKIGPILRHSYVFPSRKVIASKVSQSLKKSYLSYLLPLFPISVSFPSLSSPSPLLMTDNHLSSVHPGANPLTAAQHPASPKSCFFPPVGGLPRA</sequence>
<evidence type="ECO:0000256" key="1">
    <source>
        <dbReference type="SAM" id="MobiDB-lite"/>
    </source>
</evidence>
<organism evidence="2 3">
    <name type="scientific">Platanthera guangdongensis</name>
    <dbReference type="NCBI Taxonomy" id="2320717"/>
    <lineage>
        <taxon>Eukaryota</taxon>
        <taxon>Viridiplantae</taxon>
        <taxon>Streptophyta</taxon>
        <taxon>Embryophyta</taxon>
        <taxon>Tracheophyta</taxon>
        <taxon>Spermatophyta</taxon>
        <taxon>Magnoliopsida</taxon>
        <taxon>Liliopsida</taxon>
        <taxon>Asparagales</taxon>
        <taxon>Orchidaceae</taxon>
        <taxon>Orchidoideae</taxon>
        <taxon>Orchideae</taxon>
        <taxon>Orchidinae</taxon>
        <taxon>Platanthera</taxon>
    </lineage>
</organism>
<keyword evidence="3" id="KW-1185">Reference proteome</keyword>
<accession>A0ABR2M7Q4</accession>
<dbReference type="Proteomes" id="UP001412067">
    <property type="component" value="Unassembled WGS sequence"/>
</dbReference>
<feature type="region of interest" description="Disordered" evidence="1">
    <location>
        <begin position="116"/>
        <end position="154"/>
    </location>
</feature>